<dbReference type="GO" id="GO:0000462">
    <property type="term" value="P:maturation of SSU-rRNA from tricistronic rRNA transcript (SSU-rRNA, 5.8S rRNA, LSU-rRNA)"/>
    <property type="evidence" value="ECO:0007669"/>
    <property type="project" value="TreeGrafter"/>
</dbReference>
<dbReference type="InterPro" id="IPR039761">
    <property type="entry name" value="Bms1/Tsr1"/>
</dbReference>
<dbReference type="GO" id="GO:0034511">
    <property type="term" value="F:U3 snoRNA binding"/>
    <property type="evidence" value="ECO:0007669"/>
    <property type="project" value="TreeGrafter"/>
</dbReference>
<sequence length="194" mass="22752">MGTRAAVYCGQRTRVGSGKVREDVRMLRSHGANDEIRSSQKNCWFRVLRRTILCNSMNRRWNSQKNCFPTTILHSGYWISDTGCWSGVAVTEQPVKTADPNRLVIKRIILSGHPLKVNKRSAVIRFMFFNREDILWFKSVKLHTKYGRRGHIRTHGHMKRVIDGQLKSQDTIFMNLYKRVLPKWTYEPYLLTPE</sequence>
<comment type="function">
    <text evidence="1">Required during maturation of the 40S ribosomal subunit in the nucleolus.</text>
</comment>
<keyword evidence="5" id="KW-1185">Reference proteome</keyword>
<reference evidence="4" key="2">
    <citation type="submission" date="2023-03" db="EMBL/GenBank/DDBJ databases">
        <authorList>
            <person name="Inwood S.N."/>
            <person name="Skelly J.G."/>
            <person name="Guhlin J."/>
            <person name="Harrop T.W.R."/>
            <person name="Goldson S.G."/>
            <person name="Dearden P.K."/>
        </authorList>
    </citation>
    <scope>NUCLEOTIDE SEQUENCE</scope>
    <source>
        <strain evidence="4">Irish</strain>
        <tissue evidence="4">Whole body</tissue>
    </source>
</reference>
<dbReference type="Pfam" id="PF04950">
    <property type="entry name" value="RIBIOP_C"/>
    <property type="match status" value="1"/>
</dbReference>
<dbReference type="PANTHER" id="PTHR12858">
    <property type="entry name" value="RIBOSOME BIOGENESIS PROTEIN"/>
    <property type="match status" value="1"/>
</dbReference>
<proteinExistence type="predicted"/>
<dbReference type="Proteomes" id="UP001168990">
    <property type="component" value="Unassembled WGS sequence"/>
</dbReference>
<evidence type="ECO:0000259" key="3">
    <source>
        <dbReference type="SMART" id="SM01362"/>
    </source>
</evidence>
<evidence type="ECO:0000256" key="1">
    <source>
        <dbReference type="ARBA" id="ARBA00037087"/>
    </source>
</evidence>
<dbReference type="GO" id="GO:0000479">
    <property type="term" value="P:endonucleolytic cleavage of tricistronic rRNA transcript (SSU-rRNA, 5.8S rRNA, LSU-rRNA)"/>
    <property type="evidence" value="ECO:0007669"/>
    <property type="project" value="TreeGrafter"/>
</dbReference>
<name>A0AA39FWE5_9HYME</name>
<evidence type="ECO:0000313" key="5">
    <source>
        <dbReference type="Proteomes" id="UP001168990"/>
    </source>
</evidence>
<evidence type="ECO:0000313" key="4">
    <source>
        <dbReference type="EMBL" id="KAK0177107.1"/>
    </source>
</evidence>
<evidence type="ECO:0000256" key="2">
    <source>
        <dbReference type="ARBA" id="ARBA00040070"/>
    </source>
</evidence>
<gene>
    <name evidence="4" type="ORF">PV328_001186</name>
</gene>
<dbReference type="AlphaFoldDB" id="A0AA39FWE5"/>
<dbReference type="EMBL" id="JAQQBS010000001">
    <property type="protein sequence ID" value="KAK0177107.1"/>
    <property type="molecule type" value="Genomic_DNA"/>
</dbReference>
<dbReference type="GO" id="GO:0030688">
    <property type="term" value="C:preribosome, small subunit precursor"/>
    <property type="evidence" value="ECO:0007669"/>
    <property type="project" value="TreeGrafter"/>
</dbReference>
<dbReference type="GO" id="GO:0005525">
    <property type="term" value="F:GTP binding"/>
    <property type="evidence" value="ECO:0007669"/>
    <property type="project" value="TreeGrafter"/>
</dbReference>
<dbReference type="InterPro" id="IPR007034">
    <property type="entry name" value="BMS1_TSR1_C"/>
</dbReference>
<dbReference type="PANTHER" id="PTHR12858:SF1">
    <property type="entry name" value="PRE-RRNA-PROCESSING PROTEIN TSR1 HOMOLOG"/>
    <property type="match status" value="1"/>
</dbReference>
<dbReference type="GO" id="GO:0003924">
    <property type="term" value="F:GTPase activity"/>
    <property type="evidence" value="ECO:0007669"/>
    <property type="project" value="TreeGrafter"/>
</dbReference>
<feature type="domain" description="Ribosome biogenesis protein BMS1/TSR1 C-terminal" evidence="3">
    <location>
        <begin position="19"/>
        <end position="180"/>
    </location>
</feature>
<protein>
    <recommendedName>
        <fullName evidence="2">Pre-rRNA-processing protein TSR1 homolog</fullName>
    </recommendedName>
</protein>
<dbReference type="SMART" id="SM01362">
    <property type="entry name" value="DUF663"/>
    <property type="match status" value="1"/>
</dbReference>
<accession>A0AA39FWE5</accession>
<organism evidence="4 5">
    <name type="scientific">Microctonus aethiopoides</name>
    <dbReference type="NCBI Taxonomy" id="144406"/>
    <lineage>
        <taxon>Eukaryota</taxon>
        <taxon>Metazoa</taxon>
        <taxon>Ecdysozoa</taxon>
        <taxon>Arthropoda</taxon>
        <taxon>Hexapoda</taxon>
        <taxon>Insecta</taxon>
        <taxon>Pterygota</taxon>
        <taxon>Neoptera</taxon>
        <taxon>Endopterygota</taxon>
        <taxon>Hymenoptera</taxon>
        <taxon>Apocrita</taxon>
        <taxon>Ichneumonoidea</taxon>
        <taxon>Braconidae</taxon>
        <taxon>Euphorinae</taxon>
        <taxon>Microctonus</taxon>
    </lineage>
</organism>
<comment type="caution">
    <text evidence="4">The sequence shown here is derived from an EMBL/GenBank/DDBJ whole genome shotgun (WGS) entry which is preliminary data.</text>
</comment>
<reference evidence="4" key="1">
    <citation type="journal article" date="2023" name="bioRxiv">
        <title>Scaffold-level genome assemblies of two parasitoid biocontrol wasps reveal the parthenogenesis mechanism and an associated novel virus.</title>
        <authorList>
            <person name="Inwood S."/>
            <person name="Skelly J."/>
            <person name="Guhlin J."/>
            <person name="Harrop T."/>
            <person name="Goldson S."/>
            <person name="Dearden P."/>
        </authorList>
    </citation>
    <scope>NUCLEOTIDE SEQUENCE</scope>
    <source>
        <strain evidence="4">Irish</strain>
        <tissue evidence="4">Whole body</tissue>
    </source>
</reference>